<dbReference type="InterPro" id="IPR016189">
    <property type="entry name" value="Transl_init_fac_IF2/IF5_N"/>
</dbReference>
<dbReference type="InterPro" id="IPR016190">
    <property type="entry name" value="Transl_init_fac_IF2/IF5_Zn-bd"/>
</dbReference>
<dbReference type="GeneID" id="17293591"/>
<evidence type="ECO:0000256" key="2">
    <source>
        <dbReference type="ARBA" id="ARBA00022540"/>
    </source>
</evidence>
<dbReference type="OMA" id="ECESANN"/>
<evidence type="ECO:0000256" key="1">
    <source>
        <dbReference type="ARBA" id="ARBA00010397"/>
    </source>
</evidence>
<dbReference type="HOGENOM" id="CLU_1100236_0_0_1"/>
<dbReference type="InterPro" id="IPR002735">
    <property type="entry name" value="Transl_init_fac_IF2/IF5_dom"/>
</dbReference>
<reference evidence="10" key="2">
    <citation type="submission" date="2012-11" db="EMBL/GenBank/DDBJ databases">
        <authorList>
            <person name="Kuo A."/>
            <person name="Curtis B.A."/>
            <person name="Tanifuji G."/>
            <person name="Burki F."/>
            <person name="Gruber A."/>
            <person name="Irimia M."/>
            <person name="Maruyama S."/>
            <person name="Arias M.C."/>
            <person name="Ball S.G."/>
            <person name="Gile G.H."/>
            <person name="Hirakawa Y."/>
            <person name="Hopkins J.F."/>
            <person name="Rensing S.A."/>
            <person name="Schmutz J."/>
            <person name="Symeonidi A."/>
            <person name="Elias M."/>
            <person name="Eveleigh R.J."/>
            <person name="Herman E.K."/>
            <person name="Klute M.J."/>
            <person name="Nakayama T."/>
            <person name="Obornik M."/>
            <person name="Reyes-Prieto A."/>
            <person name="Armbrust E.V."/>
            <person name="Aves S.J."/>
            <person name="Beiko R.G."/>
            <person name="Coutinho P."/>
            <person name="Dacks J.B."/>
            <person name="Durnford D.G."/>
            <person name="Fast N.M."/>
            <person name="Green B.R."/>
            <person name="Grisdale C."/>
            <person name="Hempe F."/>
            <person name="Henrissat B."/>
            <person name="Hoppner M.P."/>
            <person name="Ishida K.-I."/>
            <person name="Kim E."/>
            <person name="Koreny L."/>
            <person name="Kroth P.G."/>
            <person name="Liu Y."/>
            <person name="Malik S.-B."/>
            <person name="Maier U.G."/>
            <person name="McRose D."/>
            <person name="Mock T."/>
            <person name="Neilson J.A."/>
            <person name="Onodera N.T."/>
            <person name="Poole A.M."/>
            <person name="Pritham E.J."/>
            <person name="Richards T.A."/>
            <person name="Rocap G."/>
            <person name="Roy S.W."/>
            <person name="Sarai C."/>
            <person name="Schaack S."/>
            <person name="Shirato S."/>
            <person name="Slamovits C.H."/>
            <person name="Spencer D.F."/>
            <person name="Suzuki S."/>
            <person name="Worden A.Z."/>
            <person name="Zauner S."/>
            <person name="Barry K."/>
            <person name="Bell C."/>
            <person name="Bharti A.K."/>
            <person name="Crow J.A."/>
            <person name="Grimwood J."/>
            <person name="Kramer R."/>
            <person name="Lindquist E."/>
            <person name="Lucas S."/>
            <person name="Salamov A."/>
            <person name="McFadden G.I."/>
            <person name="Lane C.E."/>
            <person name="Keeling P.J."/>
            <person name="Gray M.W."/>
            <person name="Grigoriev I.V."/>
            <person name="Archibald J.M."/>
        </authorList>
    </citation>
    <scope>NUCLEOTIDE SEQUENCE</scope>
    <source>
        <strain evidence="10">CCMP2712</strain>
    </source>
</reference>
<protein>
    <submittedName>
        <fullName evidence="8">Translation initiation factor 5</fullName>
    </submittedName>
</protein>
<evidence type="ECO:0000313" key="10">
    <source>
        <dbReference type="Proteomes" id="UP000011087"/>
    </source>
</evidence>
<dbReference type="EMBL" id="JH993067">
    <property type="protein sequence ID" value="EKX36858.1"/>
    <property type="molecule type" value="Genomic_DNA"/>
</dbReference>
<reference evidence="8 10" key="1">
    <citation type="journal article" date="2012" name="Nature">
        <title>Algal genomes reveal evolutionary mosaicism and the fate of nucleomorphs.</title>
        <authorList>
            <consortium name="DOE Joint Genome Institute"/>
            <person name="Curtis B.A."/>
            <person name="Tanifuji G."/>
            <person name="Burki F."/>
            <person name="Gruber A."/>
            <person name="Irimia M."/>
            <person name="Maruyama S."/>
            <person name="Arias M.C."/>
            <person name="Ball S.G."/>
            <person name="Gile G.H."/>
            <person name="Hirakawa Y."/>
            <person name="Hopkins J.F."/>
            <person name="Kuo A."/>
            <person name="Rensing S.A."/>
            <person name="Schmutz J."/>
            <person name="Symeonidi A."/>
            <person name="Elias M."/>
            <person name="Eveleigh R.J."/>
            <person name="Herman E.K."/>
            <person name="Klute M.J."/>
            <person name="Nakayama T."/>
            <person name="Obornik M."/>
            <person name="Reyes-Prieto A."/>
            <person name="Armbrust E.V."/>
            <person name="Aves S.J."/>
            <person name="Beiko R.G."/>
            <person name="Coutinho P."/>
            <person name="Dacks J.B."/>
            <person name="Durnford D.G."/>
            <person name="Fast N.M."/>
            <person name="Green B.R."/>
            <person name="Grisdale C.J."/>
            <person name="Hempel F."/>
            <person name="Henrissat B."/>
            <person name="Hoppner M.P."/>
            <person name="Ishida K."/>
            <person name="Kim E."/>
            <person name="Koreny L."/>
            <person name="Kroth P.G."/>
            <person name="Liu Y."/>
            <person name="Malik S.B."/>
            <person name="Maier U.G."/>
            <person name="McRose D."/>
            <person name="Mock T."/>
            <person name="Neilson J.A."/>
            <person name="Onodera N.T."/>
            <person name="Poole A.M."/>
            <person name="Pritham E.J."/>
            <person name="Richards T.A."/>
            <person name="Rocap G."/>
            <person name="Roy S.W."/>
            <person name="Sarai C."/>
            <person name="Schaack S."/>
            <person name="Shirato S."/>
            <person name="Slamovits C.H."/>
            <person name="Spencer D.F."/>
            <person name="Suzuki S."/>
            <person name="Worden A.Z."/>
            <person name="Zauner S."/>
            <person name="Barry K."/>
            <person name="Bell C."/>
            <person name="Bharti A.K."/>
            <person name="Crow J.A."/>
            <person name="Grimwood J."/>
            <person name="Kramer R."/>
            <person name="Lindquist E."/>
            <person name="Lucas S."/>
            <person name="Salamov A."/>
            <person name="McFadden G.I."/>
            <person name="Lane C.E."/>
            <person name="Keeling P.J."/>
            <person name="Gray M.W."/>
            <person name="Grigoriev I.V."/>
            <person name="Archibald J.M."/>
        </authorList>
    </citation>
    <scope>NUCLEOTIDE SEQUENCE</scope>
    <source>
        <strain evidence="8 10">CCMP2712</strain>
    </source>
</reference>
<dbReference type="GO" id="GO:0003743">
    <property type="term" value="F:translation initiation factor activity"/>
    <property type="evidence" value="ECO:0007669"/>
    <property type="project" value="UniProtKB-KW"/>
</dbReference>
<organism evidence="8">
    <name type="scientific">Guillardia theta (strain CCMP2712)</name>
    <name type="common">Cryptophyte</name>
    <dbReference type="NCBI Taxonomy" id="905079"/>
    <lineage>
        <taxon>Eukaryota</taxon>
        <taxon>Cryptophyceae</taxon>
        <taxon>Pyrenomonadales</taxon>
        <taxon>Geminigeraceae</taxon>
        <taxon>Guillardia</taxon>
    </lineage>
</organism>
<feature type="compositionally biased region" description="Acidic residues" evidence="6">
    <location>
        <begin position="211"/>
        <end position="220"/>
    </location>
</feature>
<feature type="compositionally biased region" description="Acidic residues" evidence="6">
    <location>
        <begin position="234"/>
        <end position="253"/>
    </location>
</feature>
<dbReference type="AlphaFoldDB" id="L1IKT6"/>
<dbReference type="Proteomes" id="UP000011087">
    <property type="component" value="Unassembled WGS sequence"/>
</dbReference>
<dbReference type="InterPro" id="IPR045196">
    <property type="entry name" value="IF2/IF5"/>
</dbReference>
<dbReference type="PANTHER" id="PTHR23001:SF7">
    <property type="entry name" value="EUKARYOTIC TRANSLATION INITIATION FACTOR 5"/>
    <property type="match status" value="1"/>
</dbReference>
<keyword evidence="10" id="KW-1185">Reference proteome</keyword>
<dbReference type="Pfam" id="PF01873">
    <property type="entry name" value="eIF-5_eIF-2B"/>
    <property type="match status" value="1"/>
</dbReference>
<evidence type="ECO:0000313" key="8">
    <source>
        <dbReference type="EMBL" id="EKX36858.1"/>
    </source>
</evidence>
<dbReference type="eggNOG" id="KOG2767">
    <property type="taxonomic scope" value="Eukaryota"/>
</dbReference>
<dbReference type="GO" id="GO:0001732">
    <property type="term" value="P:formation of cytoplasmic translation initiation complex"/>
    <property type="evidence" value="ECO:0007669"/>
    <property type="project" value="TreeGrafter"/>
</dbReference>
<evidence type="ECO:0000256" key="4">
    <source>
        <dbReference type="ARBA" id="ARBA00022917"/>
    </source>
</evidence>
<evidence type="ECO:0000256" key="5">
    <source>
        <dbReference type="ARBA" id="ARBA00023134"/>
    </source>
</evidence>
<evidence type="ECO:0000256" key="3">
    <source>
        <dbReference type="ARBA" id="ARBA00022741"/>
    </source>
</evidence>
<dbReference type="KEGG" id="gtt:GUITHDRAFT_165647"/>
<evidence type="ECO:0000313" key="9">
    <source>
        <dbReference type="EnsemblProtists" id="EKX36858"/>
    </source>
</evidence>
<dbReference type="OrthoDB" id="10250831at2759"/>
<keyword evidence="2 8" id="KW-0396">Initiation factor</keyword>
<dbReference type="GO" id="GO:0005829">
    <property type="term" value="C:cytosol"/>
    <property type="evidence" value="ECO:0007669"/>
    <property type="project" value="TreeGrafter"/>
</dbReference>
<dbReference type="SUPFAM" id="SSF100966">
    <property type="entry name" value="Translation initiation factor 2 beta, aIF2beta, N-terminal domain"/>
    <property type="match status" value="1"/>
</dbReference>
<dbReference type="EnsemblProtists" id="EKX36858">
    <property type="protein sequence ID" value="EKX36858"/>
    <property type="gene ID" value="GUITHDRAFT_165647"/>
</dbReference>
<sequence length="253" mass="28494">MSRECKRVNMNGSQDPYYRYTMPCIQVKVEGTTKMIKSVLINIEDVCRAIGRPPDYLLTFLGQELSANSKIEKDTGKAYVSGSFEERKVQELVFKFIRETVTCQNCKNPETTCNIEGNKKNKILFLTCKGCGGRTDLDHTDRFVKYMILHPPDDANYGHAKSAAGAVGAALSEATALDEAQKKKKKSKSAEEDDEKAEKKKKKKKDKEKDSEDEGDDDEDKKEKKKKKKKDKDADDEDSPTGEEEEGQEEGGR</sequence>
<feature type="domain" description="Translation initiation factor IF2/IF5" evidence="7">
    <location>
        <begin position="17"/>
        <end position="134"/>
    </location>
</feature>
<keyword evidence="3" id="KW-0547">Nucleotide-binding</keyword>
<keyword evidence="4" id="KW-0648">Protein biosynthesis</keyword>
<dbReference type="SMART" id="SM00653">
    <property type="entry name" value="eIF2B_5"/>
    <property type="match status" value="1"/>
</dbReference>
<comment type="similarity">
    <text evidence="1">Belongs to the eIF-2-beta/eIF-5 family.</text>
</comment>
<dbReference type="GO" id="GO:0071074">
    <property type="term" value="F:eukaryotic initiation factor eIF2 binding"/>
    <property type="evidence" value="ECO:0007669"/>
    <property type="project" value="TreeGrafter"/>
</dbReference>
<dbReference type="PANTHER" id="PTHR23001">
    <property type="entry name" value="EUKARYOTIC TRANSLATION INITIATION FACTOR"/>
    <property type="match status" value="1"/>
</dbReference>
<dbReference type="RefSeq" id="XP_005823838.1">
    <property type="nucleotide sequence ID" value="XM_005823781.1"/>
</dbReference>
<dbReference type="STRING" id="905079.L1IKT6"/>
<dbReference type="Gene3D" id="2.20.25.350">
    <property type="match status" value="1"/>
</dbReference>
<dbReference type="GO" id="GO:0005525">
    <property type="term" value="F:GTP binding"/>
    <property type="evidence" value="ECO:0007669"/>
    <property type="project" value="UniProtKB-KW"/>
</dbReference>
<gene>
    <name evidence="8" type="ORF">GUITHDRAFT_165647</name>
</gene>
<keyword evidence="5" id="KW-0342">GTP-binding</keyword>
<dbReference type="SUPFAM" id="SSF75689">
    <property type="entry name" value="Zinc-binding domain of translation initiation factor 2 beta"/>
    <property type="match status" value="1"/>
</dbReference>
<dbReference type="Gene3D" id="3.30.30.170">
    <property type="match status" value="1"/>
</dbReference>
<proteinExistence type="inferred from homology"/>
<dbReference type="PaxDb" id="55529-EKX36858"/>
<reference evidence="9" key="3">
    <citation type="submission" date="2015-06" db="UniProtKB">
        <authorList>
            <consortium name="EnsemblProtists"/>
        </authorList>
    </citation>
    <scope>IDENTIFICATION</scope>
</reference>
<accession>L1IKT6</accession>
<name>L1IKT6_GUITC</name>
<dbReference type="GO" id="GO:0005092">
    <property type="term" value="F:GDP-dissociation inhibitor activity"/>
    <property type="evidence" value="ECO:0007669"/>
    <property type="project" value="TreeGrafter"/>
</dbReference>
<feature type="region of interest" description="Disordered" evidence="6">
    <location>
        <begin position="178"/>
        <end position="253"/>
    </location>
</feature>
<evidence type="ECO:0000256" key="6">
    <source>
        <dbReference type="SAM" id="MobiDB-lite"/>
    </source>
</evidence>
<evidence type="ECO:0000259" key="7">
    <source>
        <dbReference type="SMART" id="SM00653"/>
    </source>
</evidence>